<gene>
    <name evidence="5" type="ORF">P9H32_05990</name>
</gene>
<sequence length="189" mass="20097">MQNYPNLGKLILGSASPRRRELLAALGVEFEVRIPDIDETPGADEPPRAFAERLAAEKAAAVPATPGETVIAADTIVVLNGQILGKPRDSGHAFEMLSALSGCTHEVITGVCIRTKEKSNVFSVTTQVVFRILEKQEIVDYIASGCPMDKAGAYAIQGGALHMVKAISGSYTNVVGLPLCEIHEVLISL</sequence>
<comment type="caution">
    <text evidence="5">The sequence shown here is derived from an EMBL/GenBank/DDBJ whole genome shotgun (WGS) entry which is preliminary data.</text>
</comment>
<evidence type="ECO:0000313" key="6">
    <source>
        <dbReference type="Proteomes" id="UP001290861"/>
    </source>
</evidence>
<proteinExistence type="inferred from homology"/>
<evidence type="ECO:0000313" key="5">
    <source>
        <dbReference type="EMBL" id="MDZ8118176.1"/>
    </source>
</evidence>
<keyword evidence="2 4" id="KW-0378">Hydrolase</keyword>
<dbReference type="CDD" id="cd00555">
    <property type="entry name" value="Maf"/>
    <property type="match status" value="1"/>
</dbReference>
<feature type="site" description="Important for substrate specificity" evidence="4">
    <location>
        <position position="18"/>
    </location>
</feature>
<dbReference type="Pfam" id="PF02545">
    <property type="entry name" value="Maf"/>
    <property type="match status" value="1"/>
</dbReference>
<feature type="active site" description="Proton acceptor" evidence="4">
    <location>
        <position position="74"/>
    </location>
</feature>
<dbReference type="Proteomes" id="UP001290861">
    <property type="component" value="Unassembled WGS sequence"/>
</dbReference>
<reference evidence="5 6" key="1">
    <citation type="journal article" date="2024" name="Appl. Environ. Microbiol.">
        <title>Pontiella agarivorans sp. nov., a novel marine anaerobic bacterium capable of degrading macroalgal polysaccharides and fixing nitrogen.</title>
        <authorList>
            <person name="Liu N."/>
            <person name="Kivenson V."/>
            <person name="Peng X."/>
            <person name="Cui Z."/>
            <person name="Lankiewicz T.S."/>
            <person name="Gosselin K.M."/>
            <person name="English C.J."/>
            <person name="Blair E.M."/>
            <person name="O'Malley M.A."/>
            <person name="Valentine D.L."/>
        </authorList>
    </citation>
    <scope>NUCLEOTIDE SEQUENCE [LARGE SCALE GENOMIC DNA]</scope>
    <source>
        <strain evidence="5 6">NLcol2</strain>
    </source>
</reference>
<evidence type="ECO:0000256" key="3">
    <source>
        <dbReference type="ARBA" id="ARBA00023080"/>
    </source>
</evidence>
<keyword evidence="4" id="KW-0963">Cytoplasm</keyword>
<comment type="cofactor">
    <cofactor evidence="1 4">
        <name>a divalent metal cation</name>
        <dbReference type="ChEBI" id="CHEBI:60240"/>
    </cofactor>
</comment>
<protein>
    <recommendedName>
        <fullName evidence="4">dTTP/UTP pyrophosphatase</fullName>
        <shortName evidence="4">dTTPase/UTPase</shortName>
        <ecNumber evidence="4">3.6.1.9</ecNumber>
    </recommendedName>
    <alternativeName>
        <fullName evidence="4">Nucleoside triphosphate pyrophosphatase</fullName>
    </alternativeName>
    <alternativeName>
        <fullName evidence="4">Nucleotide pyrophosphatase</fullName>
        <shortName evidence="4">Nucleotide PPase</shortName>
    </alternativeName>
</protein>
<dbReference type="PANTHER" id="PTHR43213">
    <property type="entry name" value="BIFUNCTIONAL DTTP/UTP PYROPHOSPHATASE/METHYLTRANSFERASE PROTEIN-RELATED"/>
    <property type="match status" value="1"/>
</dbReference>
<comment type="caution">
    <text evidence="4">Lacks conserved residue(s) required for the propagation of feature annotation.</text>
</comment>
<accession>A0ABU5MVB8</accession>
<evidence type="ECO:0000256" key="2">
    <source>
        <dbReference type="ARBA" id="ARBA00022801"/>
    </source>
</evidence>
<feature type="site" description="Important for substrate specificity" evidence="4">
    <location>
        <position position="75"/>
    </location>
</feature>
<dbReference type="HAMAP" id="MF_00528">
    <property type="entry name" value="Maf"/>
    <property type="match status" value="1"/>
</dbReference>
<dbReference type="GO" id="GO:0016787">
    <property type="term" value="F:hydrolase activity"/>
    <property type="evidence" value="ECO:0007669"/>
    <property type="project" value="UniProtKB-KW"/>
</dbReference>
<dbReference type="RefSeq" id="WP_322607975.1">
    <property type="nucleotide sequence ID" value="NZ_JARVCO010000007.1"/>
</dbReference>
<dbReference type="EMBL" id="JARVCO010000007">
    <property type="protein sequence ID" value="MDZ8118176.1"/>
    <property type="molecule type" value="Genomic_DNA"/>
</dbReference>
<keyword evidence="3 4" id="KW-0546">Nucleotide metabolism</keyword>
<comment type="catalytic activity">
    <reaction evidence="4">
        <text>UTP + H2O = UMP + diphosphate + H(+)</text>
        <dbReference type="Rhea" id="RHEA:29395"/>
        <dbReference type="ChEBI" id="CHEBI:15377"/>
        <dbReference type="ChEBI" id="CHEBI:15378"/>
        <dbReference type="ChEBI" id="CHEBI:33019"/>
        <dbReference type="ChEBI" id="CHEBI:46398"/>
        <dbReference type="ChEBI" id="CHEBI:57865"/>
        <dbReference type="EC" id="3.6.1.9"/>
    </reaction>
</comment>
<dbReference type="EC" id="3.6.1.9" evidence="4"/>
<dbReference type="SUPFAM" id="SSF52972">
    <property type="entry name" value="ITPase-like"/>
    <property type="match status" value="1"/>
</dbReference>
<comment type="catalytic activity">
    <reaction evidence="4">
        <text>dTTP + H2O = dTMP + diphosphate + H(+)</text>
        <dbReference type="Rhea" id="RHEA:28534"/>
        <dbReference type="ChEBI" id="CHEBI:15377"/>
        <dbReference type="ChEBI" id="CHEBI:15378"/>
        <dbReference type="ChEBI" id="CHEBI:33019"/>
        <dbReference type="ChEBI" id="CHEBI:37568"/>
        <dbReference type="ChEBI" id="CHEBI:63528"/>
        <dbReference type="EC" id="3.6.1.9"/>
    </reaction>
</comment>
<dbReference type="PIRSF" id="PIRSF006305">
    <property type="entry name" value="Maf"/>
    <property type="match status" value="1"/>
</dbReference>
<comment type="similarity">
    <text evidence="4">Belongs to the Maf family. YhdE subfamily.</text>
</comment>
<dbReference type="Gene3D" id="3.90.950.10">
    <property type="match status" value="1"/>
</dbReference>
<feature type="site" description="Important for substrate specificity" evidence="4">
    <location>
        <position position="157"/>
    </location>
</feature>
<dbReference type="NCBIfam" id="TIGR00172">
    <property type="entry name" value="maf"/>
    <property type="match status" value="1"/>
</dbReference>
<comment type="subcellular location">
    <subcellularLocation>
        <location evidence="4">Cytoplasm</location>
    </subcellularLocation>
</comment>
<evidence type="ECO:0000256" key="1">
    <source>
        <dbReference type="ARBA" id="ARBA00001968"/>
    </source>
</evidence>
<dbReference type="InterPro" id="IPR003697">
    <property type="entry name" value="Maf-like"/>
</dbReference>
<dbReference type="PANTHER" id="PTHR43213:SF5">
    <property type="entry name" value="BIFUNCTIONAL DTTP_UTP PYROPHOSPHATASE_METHYLTRANSFERASE PROTEIN-RELATED"/>
    <property type="match status" value="1"/>
</dbReference>
<organism evidence="5 6">
    <name type="scientific">Pontiella agarivorans</name>
    <dbReference type="NCBI Taxonomy" id="3038953"/>
    <lineage>
        <taxon>Bacteria</taxon>
        <taxon>Pseudomonadati</taxon>
        <taxon>Kiritimatiellota</taxon>
        <taxon>Kiritimatiellia</taxon>
        <taxon>Kiritimatiellales</taxon>
        <taxon>Pontiellaceae</taxon>
        <taxon>Pontiella</taxon>
    </lineage>
</organism>
<name>A0ABU5MVB8_9BACT</name>
<comment type="function">
    <text evidence="4">Nucleoside triphosphate pyrophosphatase that hydrolyzes dTTP and UTP. May have a dual role in cell division arrest and in preventing the incorporation of modified nucleotides into cellular nucleic acids.</text>
</comment>
<keyword evidence="6" id="KW-1185">Reference proteome</keyword>
<dbReference type="InterPro" id="IPR029001">
    <property type="entry name" value="ITPase-like_fam"/>
</dbReference>
<evidence type="ECO:0000256" key="4">
    <source>
        <dbReference type="HAMAP-Rule" id="MF_00528"/>
    </source>
</evidence>